<proteinExistence type="predicted"/>
<accession>A0AAV6J316</accession>
<evidence type="ECO:0000313" key="1">
    <source>
        <dbReference type="EMBL" id="KAG5534903.1"/>
    </source>
</evidence>
<keyword evidence="2" id="KW-1185">Reference proteome</keyword>
<evidence type="ECO:0000313" key="2">
    <source>
        <dbReference type="Proteomes" id="UP000823749"/>
    </source>
</evidence>
<sequence length="89" mass="9903">MAERVTVLDPLRWEQDRSFSEVEILTDCLVMVQGLRDTESVDVLVKPVSLELLDLVKYFGFVAVASDTISECCKGRTVSGKLSNYVVCS</sequence>
<comment type="caution">
    <text evidence="1">The sequence shown here is derived from an EMBL/GenBank/DDBJ whole genome shotgun (WGS) entry which is preliminary data.</text>
</comment>
<dbReference type="Proteomes" id="UP000823749">
    <property type="component" value="Chromosome 8"/>
</dbReference>
<gene>
    <name evidence="1" type="ORF">RHGRI_022874</name>
</gene>
<organism evidence="1 2">
    <name type="scientific">Rhododendron griersonianum</name>
    <dbReference type="NCBI Taxonomy" id="479676"/>
    <lineage>
        <taxon>Eukaryota</taxon>
        <taxon>Viridiplantae</taxon>
        <taxon>Streptophyta</taxon>
        <taxon>Embryophyta</taxon>
        <taxon>Tracheophyta</taxon>
        <taxon>Spermatophyta</taxon>
        <taxon>Magnoliopsida</taxon>
        <taxon>eudicotyledons</taxon>
        <taxon>Gunneridae</taxon>
        <taxon>Pentapetalae</taxon>
        <taxon>asterids</taxon>
        <taxon>Ericales</taxon>
        <taxon>Ericaceae</taxon>
        <taxon>Ericoideae</taxon>
        <taxon>Rhodoreae</taxon>
        <taxon>Rhododendron</taxon>
    </lineage>
</organism>
<dbReference type="AlphaFoldDB" id="A0AAV6J316"/>
<dbReference type="EMBL" id="JACTNZ010000008">
    <property type="protein sequence ID" value="KAG5534903.1"/>
    <property type="molecule type" value="Genomic_DNA"/>
</dbReference>
<protein>
    <submittedName>
        <fullName evidence="1">Uncharacterized protein</fullName>
    </submittedName>
</protein>
<reference evidence="1" key="1">
    <citation type="submission" date="2020-08" db="EMBL/GenBank/DDBJ databases">
        <title>Plant Genome Project.</title>
        <authorList>
            <person name="Zhang R.-G."/>
        </authorList>
    </citation>
    <scope>NUCLEOTIDE SEQUENCE</scope>
    <source>
        <strain evidence="1">WSP0</strain>
        <tissue evidence="1">Leaf</tissue>
    </source>
</reference>
<name>A0AAV6J316_9ERIC</name>